<keyword evidence="4" id="KW-0804">Transcription</keyword>
<proteinExistence type="inferred from homology"/>
<dbReference type="Proteomes" id="UP001302374">
    <property type="component" value="Chromosome"/>
</dbReference>
<dbReference type="Gene3D" id="1.10.10.10">
    <property type="entry name" value="Winged helix-like DNA-binding domain superfamily/Winged helix DNA-binding domain"/>
    <property type="match status" value="1"/>
</dbReference>
<evidence type="ECO:0000256" key="2">
    <source>
        <dbReference type="ARBA" id="ARBA00023015"/>
    </source>
</evidence>
<dbReference type="Pfam" id="PF08281">
    <property type="entry name" value="Sigma70_r4_2"/>
    <property type="match status" value="1"/>
</dbReference>
<evidence type="ECO:0000256" key="3">
    <source>
        <dbReference type="ARBA" id="ARBA00023082"/>
    </source>
</evidence>
<dbReference type="Pfam" id="PF04542">
    <property type="entry name" value="Sigma70_r2"/>
    <property type="match status" value="1"/>
</dbReference>
<gene>
    <name evidence="7" type="ORF">F1644_20405</name>
</gene>
<accession>A0ABZ0G0T8</accession>
<organism evidence="7 8">
    <name type="scientific">Butyricimonas paravirosa</name>
    <dbReference type="NCBI Taxonomy" id="1472417"/>
    <lineage>
        <taxon>Bacteria</taxon>
        <taxon>Pseudomonadati</taxon>
        <taxon>Bacteroidota</taxon>
        <taxon>Bacteroidia</taxon>
        <taxon>Bacteroidales</taxon>
        <taxon>Odoribacteraceae</taxon>
        <taxon>Butyricimonas</taxon>
    </lineage>
</organism>
<dbReference type="Gene3D" id="1.10.1740.10">
    <property type="match status" value="1"/>
</dbReference>
<dbReference type="InterPro" id="IPR014284">
    <property type="entry name" value="RNA_pol_sigma-70_dom"/>
</dbReference>
<dbReference type="InterPro" id="IPR007627">
    <property type="entry name" value="RNA_pol_sigma70_r2"/>
</dbReference>
<keyword evidence="2" id="KW-0805">Transcription regulation</keyword>
<dbReference type="NCBIfam" id="TIGR02937">
    <property type="entry name" value="sigma70-ECF"/>
    <property type="match status" value="1"/>
</dbReference>
<reference evidence="7 8" key="1">
    <citation type="submission" date="2019-09" db="EMBL/GenBank/DDBJ databases">
        <title>Butyricimonas paravirosa DSM 105722 (=214-4 = JCM 18677 = CCUG 65563).</title>
        <authorList>
            <person name="Le Roy T."/>
            <person name="Cani P.D."/>
        </authorList>
    </citation>
    <scope>NUCLEOTIDE SEQUENCE [LARGE SCALE GENOMIC DNA]</scope>
    <source>
        <strain evidence="7 8">DSM 105722</strain>
    </source>
</reference>
<comment type="similarity">
    <text evidence="1">Belongs to the sigma-70 factor family. ECF subfamily.</text>
</comment>
<dbReference type="InterPro" id="IPR013325">
    <property type="entry name" value="RNA_pol_sigma_r2"/>
</dbReference>
<keyword evidence="3" id="KW-0731">Sigma factor</keyword>
<protein>
    <submittedName>
        <fullName evidence="7">Sigma-70 family RNA polymerase sigma factor</fullName>
    </submittedName>
</protein>
<dbReference type="PANTHER" id="PTHR43133">
    <property type="entry name" value="RNA POLYMERASE ECF-TYPE SIGMA FACTO"/>
    <property type="match status" value="1"/>
</dbReference>
<evidence type="ECO:0000256" key="1">
    <source>
        <dbReference type="ARBA" id="ARBA00010641"/>
    </source>
</evidence>
<sequence>MDIVTVSNKQKLSETDNLLERFNKRDIPAFGEVYSLYYDDLFYYALKLYENTNIEPQDAVHDTFLKLWQQSETKFKSQGDLKAYLFVVIRNDFNQFIRHNHYVEEYKKYEIQNTRTIEFDILESELRGNCKYILGLLPEECAEVLRLFFEGLNTEEIALKLGKTKQTIYNKKHEAISILKKKISKEDIFLITLFLSQL</sequence>
<evidence type="ECO:0000256" key="4">
    <source>
        <dbReference type="ARBA" id="ARBA00023163"/>
    </source>
</evidence>
<keyword evidence="8" id="KW-1185">Reference proteome</keyword>
<dbReference type="InterPro" id="IPR039425">
    <property type="entry name" value="RNA_pol_sigma-70-like"/>
</dbReference>
<dbReference type="InterPro" id="IPR036388">
    <property type="entry name" value="WH-like_DNA-bd_sf"/>
</dbReference>
<dbReference type="InterPro" id="IPR013324">
    <property type="entry name" value="RNA_pol_sigma_r3/r4-like"/>
</dbReference>
<dbReference type="EMBL" id="CP043839">
    <property type="protein sequence ID" value="WOF14470.1"/>
    <property type="molecule type" value="Genomic_DNA"/>
</dbReference>
<evidence type="ECO:0000259" key="6">
    <source>
        <dbReference type="Pfam" id="PF08281"/>
    </source>
</evidence>
<name>A0ABZ0G0T8_9BACT</name>
<evidence type="ECO:0000313" key="7">
    <source>
        <dbReference type="EMBL" id="WOF14470.1"/>
    </source>
</evidence>
<dbReference type="InterPro" id="IPR013249">
    <property type="entry name" value="RNA_pol_sigma70_r4_t2"/>
</dbReference>
<dbReference type="PANTHER" id="PTHR43133:SF46">
    <property type="entry name" value="RNA POLYMERASE SIGMA-70 FACTOR ECF SUBFAMILY"/>
    <property type="match status" value="1"/>
</dbReference>
<evidence type="ECO:0000259" key="5">
    <source>
        <dbReference type="Pfam" id="PF04542"/>
    </source>
</evidence>
<feature type="domain" description="RNA polymerase sigma factor 70 region 4 type 2" evidence="6">
    <location>
        <begin position="134"/>
        <end position="175"/>
    </location>
</feature>
<evidence type="ECO:0000313" key="8">
    <source>
        <dbReference type="Proteomes" id="UP001302374"/>
    </source>
</evidence>
<dbReference type="SUPFAM" id="SSF88659">
    <property type="entry name" value="Sigma3 and sigma4 domains of RNA polymerase sigma factors"/>
    <property type="match status" value="1"/>
</dbReference>
<dbReference type="SUPFAM" id="SSF88946">
    <property type="entry name" value="Sigma2 domain of RNA polymerase sigma factors"/>
    <property type="match status" value="1"/>
</dbReference>
<feature type="domain" description="RNA polymerase sigma-70 region 2" evidence="5">
    <location>
        <begin position="34"/>
        <end position="100"/>
    </location>
</feature>